<keyword evidence="2" id="KW-1185">Reference proteome</keyword>
<reference evidence="1 2" key="1">
    <citation type="submission" date="2020-06" db="EMBL/GenBank/DDBJ databases">
        <title>Transcriptomic and genomic resources for Thalictrum thalictroides and T. hernandezii: Facilitating candidate gene discovery in an emerging model plant lineage.</title>
        <authorList>
            <person name="Arias T."/>
            <person name="Riano-Pachon D.M."/>
            <person name="Di Stilio V.S."/>
        </authorList>
    </citation>
    <scope>NUCLEOTIDE SEQUENCE [LARGE SCALE GENOMIC DNA]</scope>
    <source>
        <strain evidence="2">cv. WT478/WT964</strain>
        <tissue evidence="1">Leaves</tissue>
    </source>
</reference>
<evidence type="ECO:0000313" key="2">
    <source>
        <dbReference type="Proteomes" id="UP000554482"/>
    </source>
</evidence>
<evidence type="ECO:0000313" key="1">
    <source>
        <dbReference type="EMBL" id="KAF5181923.1"/>
    </source>
</evidence>
<gene>
    <name evidence="1" type="ORF">FRX31_028487</name>
</gene>
<dbReference type="AlphaFoldDB" id="A0A7J6VAD6"/>
<organism evidence="1 2">
    <name type="scientific">Thalictrum thalictroides</name>
    <name type="common">Rue-anemone</name>
    <name type="synonym">Anemone thalictroides</name>
    <dbReference type="NCBI Taxonomy" id="46969"/>
    <lineage>
        <taxon>Eukaryota</taxon>
        <taxon>Viridiplantae</taxon>
        <taxon>Streptophyta</taxon>
        <taxon>Embryophyta</taxon>
        <taxon>Tracheophyta</taxon>
        <taxon>Spermatophyta</taxon>
        <taxon>Magnoliopsida</taxon>
        <taxon>Ranunculales</taxon>
        <taxon>Ranunculaceae</taxon>
        <taxon>Thalictroideae</taxon>
        <taxon>Thalictrum</taxon>
    </lineage>
</organism>
<sequence length="61" mass="6920">MFIPLNHPPIKLMSSVREKQEVTGRLGFKGTARMSSIVVVSRQEAAATQFKMMQSGTFWNY</sequence>
<comment type="caution">
    <text evidence="1">The sequence shown here is derived from an EMBL/GenBank/DDBJ whole genome shotgun (WGS) entry which is preliminary data.</text>
</comment>
<dbReference type="EMBL" id="JABWDY010035549">
    <property type="protein sequence ID" value="KAF5181923.1"/>
    <property type="molecule type" value="Genomic_DNA"/>
</dbReference>
<name>A0A7J6VAD6_THATH</name>
<proteinExistence type="predicted"/>
<protein>
    <submittedName>
        <fullName evidence="1">Uncharacterized protein</fullName>
    </submittedName>
</protein>
<accession>A0A7J6VAD6</accession>
<dbReference type="Proteomes" id="UP000554482">
    <property type="component" value="Unassembled WGS sequence"/>
</dbReference>